<gene>
    <name evidence="2" type="ORF">HD595_007444</name>
</gene>
<comment type="caution">
    <text evidence="2">The sequence shown here is derived from an EMBL/GenBank/DDBJ whole genome shotgun (WGS) entry which is preliminary data.</text>
</comment>
<dbReference type="RefSeq" id="WP_253777530.1">
    <property type="nucleotide sequence ID" value="NZ_BAAAVE010000002.1"/>
</dbReference>
<protein>
    <submittedName>
        <fullName evidence="2">Uncharacterized protein</fullName>
    </submittedName>
</protein>
<reference evidence="2 3" key="1">
    <citation type="submission" date="2022-06" db="EMBL/GenBank/DDBJ databases">
        <title>Sequencing the genomes of 1000 actinobacteria strains.</title>
        <authorList>
            <person name="Klenk H.-P."/>
        </authorList>
    </citation>
    <scope>NUCLEOTIDE SEQUENCE [LARGE SCALE GENOMIC DNA]</scope>
    <source>
        <strain evidence="2 3">DSM 44170</strain>
    </source>
</reference>
<feature type="signal peptide" evidence="1">
    <location>
        <begin position="1"/>
        <end position="28"/>
    </location>
</feature>
<evidence type="ECO:0000256" key="1">
    <source>
        <dbReference type="SAM" id="SignalP"/>
    </source>
</evidence>
<keyword evidence="1" id="KW-0732">Signal</keyword>
<proteinExistence type="predicted"/>
<feature type="chain" id="PRO_5045248544" evidence="1">
    <location>
        <begin position="29"/>
        <end position="191"/>
    </location>
</feature>
<evidence type="ECO:0000313" key="3">
    <source>
        <dbReference type="Proteomes" id="UP001320766"/>
    </source>
</evidence>
<name>A0ABT1KCK3_9ACTN</name>
<evidence type="ECO:0000313" key="2">
    <source>
        <dbReference type="EMBL" id="MCP2351322.1"/>
    </source>
</evidence>
<dbReference type="Proteomes" id="UP001320766">
    <property type="component" value="Unassembled WGS sequence"/>
</dbReference>
<keyword evidence="3" id="KW-1185">Reference proteome</keyword>
<dbReference type="EMBL" id="JAMZEC010000001">
    <property type="protein sequence ID" value="MCP2351322.1"/>
    <property type="molecule type" value="Genomic_DNA"/>
</dbReference>
<sequence>MALSRFGIMGAGVAAALAGGMTAGPALAETCPAATTCDTTVVFGVSAAQGLAISVPDGPVGIGTGAPGDQISGPLGSVTVSDARAALNATWVATVSGTSFTTGGGSGAETIPAGAISYWSGPATSTTGAGTFVPGQPNAASAEHLYAPYTAFSKTSGAGSNSCTWNPTIVVNIPGGAVAGTYTGTIRHSVA</sequence>
<organism evidence="2 3">
    <name type="scientific">Nonomuraea roseoviolacea subsp. carminata</name>
    <dbReference type="NCBI Taxonomy" id="160689"/>
    <lineage>
        <taxon>Bacteria</taxon>
        <taxon>Bacillati</taxon>
        <taxon>Actinomycetota</taxon>
        <taxon>Actinomycetes</taxon>
        <taxon>Streptosporangiales</taxon>
        <taxon>Streptosporangiaceae</taxon>
        <taxon>Nonomuraea</taxon>
    </lineage>
</organism>
<accession>A0ABT1KCK3</accession>